<evidence type="ECO:0000256" key="2">
    <source>
        <dbReference type="ARBA" id="ARBA00022603"/>
    </source>
</evidence>
<dbReference type="SUPFAM" id="SSF53335">
    <property type="entry name" value="S-adenosyl-L-methionine-dependent methyltransferases"/>
    <property type="match status" value="1"/>
</dbReference>
<dbReference type="EMBL" id="MRDB01000028">
    <property type="protein sequence ID" value="RKL36697.1"/>
    <property type="molecule type" value="Genomic_DNA"/>
</dbReference>
<evidence type="ECO:0000313" key="8">
    <source>
        <dbReference type="Proteomes" id="UP000283569"/>
    </source>
</evidence>
<evidence type="ECO:0000256" key="4">
    <source>
        <dbReference type="ARBA" id="ARBA00022691"/>
    </source>
</evidence>
<keyword evidence="5" id="KW-0128">Catecholamine metabolism</keyword>
<dbReference type="Pfam" id="PF01596">
    <property type="entry name" value="Methyltransf_3"/>
    <property type="match status" value="1"/>
</dbReference>
<dbReference type="EC" id="2.1.1.6" evidence="1"/>
<evidence type="ECO:0000256" key="5">
    <source>
        <dbReference type="ARBA" id="ARBA00022939"/>
    </source>
</evidence>
<evidence type="ECO:0000256" key="1">
    <source>
        <dbReference type="ARBA" id="ARBA00012880"/>
    </source>
</evidence>
<dbReference type="GO" id="GO:0032259">
    <property type="term" value="P:methylation"/>
    <property type="evidence" value="ECO:0007669"/>
    <property type="project" value="UniProtKB-KW"/>
</dbReference>
<evidence type="ECO:0000256" key="6">
    <source>
        <dbReference type="ARBA" id="ARBA00023453"/>
    </source>
</evidence>
<keyword evidence="4" id="KW-0949">S-adenosyl-L-methionine</keyword>
<dbReference type="GO" id="GO:0008171">
    <property type="term" value="F:O-methyltransferase activity"/>
    <property type="evidence" value="ECO:0007669"/>
    <property type="project" value="InterPro"/>
</dbReference>
<keyword evidence="3" id="KW-0808">Transferase</keyword>
<dbReference type="InterPro" id="IPR029063">
    <property type="entry name" value="SAM-dependent_MTases_sf"/>
</dbReference>
<dbReference type="PROSITE" id="PS51682">
    <property type="entry name" value="SAM_OMT_I"/>
    <property type="match status" value="1"/>
</dbReference>
<dbReference type="PANTHER" id="PTHR43836">
    <property type="entry name" value="CATECHOL O-METHYLTRANSFERASE 1-RELATED"/>
    <property type="match status" value="1"/>
</dbReference>
<dbReference type="Proteomes" id="UP000283569">
    <property type="component" value="Unassembled WGS sequence"/>
</dbReference>
<dbReference type="Gene3D" id="3.40.50.150">
    <property type="entry name" value="Vaccinia Virus protein VP39"/>
    <property type="match status" value="1"/>
</dbReference>
<reference evidence="7 8" key="1">
    <citation type="journal article" date="2018" name="Sci. Rep.">
        <title>Characterisation of pathogen-specific regions and novel effector candidates in Fusarium oxysporum f. sp. cepae.</title>
        <authorList>
            <person name="Armitage A.D."/>
            <person name="Taylor A."/>
            <person name="Sobczyk M.K."/>
            <person name="Baxter L."/>
            <person name="Greenfield B.P."/>
            <person name="Bates H.J."/>
            <person name="Wilson F."/>
            <person name="Jackson A.C."/>
            <person name="Ott S."/>
            <person name="Harrison R.J."/>
            <person name="Clarkson J.P."/>
        </authorList>
    </citation>
    <scope>NUCLEOTIDE SEQUENCE [LARGE SCALE GENOMIC DNA]</scope>
    <source>
        <strain evidence="7 8">Fp_A8</strain>
    </source>
</reference>
<sequence length="277" mass="30838">MISKLYKPEEEVCVSIPTRLNYTFLRKTTQYGDGREQQLLDFVKSHPRFNLMENNPSEVLSAIDEFGHQENFLMNVGKSKGAIVTNIIAERSPALMVELGGYIGYSAILFGDALKKAGGQKYISLEINETFASVASFLISIAGLDDIVEVRVGPCVASLQRIREENLNLQIDLLFLDHQKSAYVADLMLCEELSLIRSGSIVVADNVISPGAPFYLDYIRGSQQEKEQLRGQLAKEDERLLRLGNCSLKYTSRLHKGFEPTGEPVSGLVSLCCYFPS</sequence>
<gene>
    <name evidence="7" type="ORF">BFJ72_g8246</name>
</gene>
<comment type="caution">
    <text evidence="7">The sequence shown here is derived from an EMBL/GenBank/DDBJ whole genome shotgun (WGS) entry which is preliminary data.</text>
</comment>
<organism evidence="7 8">
    <name type="scientific">Gibberella intermedia</name>
    <name type="common">Bulb rot disease fungus</name>
    <name type="synonym">Fusarium proliferatum</name>
    <dbReference type="NCBI Taxonomy" id="948311"/>
    <lineage>
        <taxon>Eukaryota</taxon>
        <taxon>Fungi</taxon>
        <taxon>Dikarya</taxon>
        <taxon>Ascomycota</taxon>
        <taxon>Pezizomycotina</taxon>
        <taxon>Sordariomycetes</taxon>
        <taxon>Hypocreomycetidae</taxon>
        <taxon>Hypocreales</taxon>
        <taxon>Nectriaceae</taxon>
        <taxon>Fusarium</taxon>
        <taxon>Fusarium fujikuroi species complex</taxon>
    </lineage>
</organism>
<accession>A0A420T586</accession>
<keyword evidence="2" id="KW-0489">Methyltransferase</keyword>
<name>A0A420T586_GIBIN</name>
<dbReference type="PANTHER" id="PTHR43836:SF2">
    <property type="entry name" value="CATECHOL O-METHYLTRANSFERASE 1-RELATED"/>
    <property type="match status" value="1"/>
</dbReference>
<dbReference type="GO" id="GO:0006584">
    <property type="term" value="P:catecholamine metabolic process"/>
    <property type="evidence" value="ECO:0007669"/>
    <property type="project" value="UniProtKB-KW"/>
</dbReference>
<comment type="similarity">
    <text evidence="6">Belongs to the class I-like SAM-binding methyltransferase superfamily. Cation-dependent O-methyltransferase family.</text>
</comment>
<evidence type="ECO:0000256" key="3">
    <source>
        <dbReference type="ARBA" id="ARBA00022679"/>
    </source>
</evidence>
<proteinExistence type="inferred from homology"/>
<evidence type="ECO:0000313" key="7">
    <source>
        <dbReference type="EMBL" id="RKL36697.1"/>
    </source>
</evidence>
<protein>
    <recommendedName>
        <fullName evidence="1">catechol O-methyltransferase</fullName>
        <ecNumber evidence="1">2.1.1.6</ecNumber>
    </recommendedName>
</protein>
<dbReference type="InterPro" id="IPR002935">
    <property type="entry name" value="SAM_O-MeTrfase"/>
</dbReference>
<dbReference type="AlphaFoldDB" id="A0A420T586"/>